<sequence length="299" mass="33049">MSVVPLTENIQQRDSKRSLEIALGITAFFFFAELVGGIVTNSLALLADAWHMLNDASTLVFAVAAAWIAERPANSKKTFGYYRTEILAAFLNGIFLWIVVVFIFYEAIQRLQTPAVVETSEMLIIAFFGLLANGLSAFVLSKSEGESLNVKGAFLHVLADAVGSMGVISAGLIMYFTGWYYADPIISMMVSLLIFYSSFKLLQDSINVLLEGVPPGIDVNAVERKIMEQEGVKEVHDLHVWCMTPTKICALSCHIVVKEGTNKRKLISNLISMLKQEFGIDHTTIQLEDEGYPKALSEH</sequence>
<keyword evidence="5 8" id="KW-1133">Transmembrane helix</keyword>
<comment type="similarity">
    <text evidence="2">Belongs to the cation diffusion facilitator (CDF) transporter (TC 2.A.4) family. SLC30A subfamily.</text>
</comment>
<dbReference type="Pfam" id="PF16916">
    <property type="entry name" value="ZT_dimer"/>
    <property type="match status" value="1"/>
</dbReference>
<dbReference type="InterPro" id="IPR058533">
    <property type="entry name" value="Cation_efflux_TM"/>
</dbReference>
<dbReference type="InterPro" id="IPR036837">
    <property type="entry name" value="Cation_efflux_CTD_sf"/>
</dbReference>
<accession>A0A7C2P0N6</accession>
<gene>
    <name evidence="11" type="ORF">ENQ77_04505</name>
</gene>
<dbReference type="InterPro" id="IPR002524">
    <property type="entry name" value="Cation_efflux"/>
</dbReference>
<dbReference type="EMBL" id="DSOL01000133">
    <property type="protein sequence ID" value="HEN27913.1"/>
    <property type="molecule type" value="Genomic_DNA"/>
</dbReference>
<keyword evidence="4 8" id="KW-0812">Transmembrane</keyword>
<dbReference type="GO" id="GO:0005385">
    <property type="term" value="F:zinc ion transmembrane transporter activity"/>
    <property type="evidence" value="ECO:0007669"/>
    <property type="project" value="TreeGrafter"/>
</dbReference>
<protein>
    <submittedName>
        <fullName evidence="11">Cation transporter</fullName>
    </submittedName>
</protein>
<dbReference type="Gene3D" id="1.20.1510.10">
    <property type="entry name" value="Cation efflux protein transmembrane domain"/>
    <property type="match status" value="1"/>
</dbReference>
<keyword evidence="6" id="KW-0406">Ion transport</keyword>
<organism evidence="11">
    <name type="scientific">candidate division WOR-3 bacterium</name>
    <dbReference type="NCBI Taxonomy" id="2052148"/>
    <lineage>
        <taxon>Bacteria</taxon>
        <taxon>Bacteria division WOR-3</taxon>
    </lineage>
</organism>
<comment type="subcellular location">
    <subcellularLocation>
        <location evidence="1">Membrane</location>
        <topology evidence="1">Multi-pass membrane protein</topology>
    </subcellularLocation>
</comment>
<evidence type="ECO:0000259" key="9">
    <source>
        <dbReference type="Pfam" id="PF01545"/>
    </source>
</evidence>
<feature type="transmembrane region" description="Helical" evidence="8">
    <location>
        <begin position="21"/>
        <end position="43"/>
    </location>
</feature>
<evidence type="ECO:0000256" key="6">
    <source>
        <dbReference type="ARBA" id="ARBA00023065"/>
    </source>
</evidence>
<dbReference type="PANTHER" id="PTHR11562">
    <property type="entry name" value="CATION EFFLUX PROTEIN/ ZINC TRANSPORTER"/>
    <property type="match status" value="1"/>
</dbReference>
<keyword evidence="7 8" id="KW-0472">Membrane</keyword>
<name>A0A7C2P0N6_UNCW3</name>
<dbReference type="Pfam" id="PF01545">
    <property type="entry name" value="Cation_efflux"/>
    <property type="match status" value="1"/>
</dbReference>
<evidence type="ECO:0000256" key="2">
    <source>
        <dbReference type="ARBA" id="ARBA00008873"/>
    </source>
</evidence>
<dbReference type="NCBIfam" id="TIGR01297">
    <property type="entry name" value="CDF"/>
    <property type="match status" value="1"/>
</dbReference>
<evidence type="ECO:0000256" key="1">
    <source>
        <dbReference type="ARBA" id="ARBA00004141"/>
    </source>
</evidence>
<dbReference type="SUPFAM" id="SSF160240">
    <property type="entry name" value="Cation efflux protein cytoplasmic domain-like"/>
    <property type="match status" value="1"/>
</dbReference>
<dbReference type="PANTHER" id="PTHR11562:SF17">
    <property type="entry name" value="RE54080P-RELATED"/>
    <property type="match status" value="1"/>
</dbReference>
<evidence type="ECO:0000313" key="11">
    <source>
        <dbReference type="EMBL" id="HEN27913.1"/>
    </source>
</evidence>
<reference evidence="11" key="1">
    <citation type="journal article" date="2020" name="mSystems">
        <title>Genome- and Community-Level Interaction Insights into Carbon Utilization and Element Cycling Functions of Hydrothermarchaeota in Hydrothermal Sediment.</title>
        <authorList>
            <person name="Zhou Z."/>
            <person name="Liu Y."/>
            <person name="Xu W."/>
            <person name="Pan J."/>
            <person name="Luo Z.H."/>
            <person name="Li M."/>
        </authorList>
    </citation>
    <scope>NUCLEOTIDE SEQUENCE [LARGE SCALE GENOMIC DNA]</scope>
    <source>
        <strain evidence="11">SpSt-34</strain>
    </source>
</reference>
<evidence type="ECO:0000256" key="5">
    <source>
        <dbReference type="ARBA" id="ARBA00022989"/>
    </source>
</evidence>
<feature type="transmembrane region" description="Helical" evidence="8">
    <location>
        <begin position="49"/>
        <end position="69"/>
    </location>
</feature>
<comment type="caution">
    <text evidence="11">The sequence shown here is derived from an EMBL/GenBank/DDBJ whole genome shotgun (WGS) entry which is preliminary data.</text>
</comment>
<dbReference type="SUPFAM" id="SSF161111">
    <property type="entry name" value="Cation efflux protein transmembrane domain-like"/>
    <property type="match status" value="1"/>
</dbReference>
<dbReference type="AlphaFoldDB" id="A0A7C2P0N6"/>
<evidence type="ECO:0000256" key="3">
    <source>
        <dbReference type="ARBA" id="ARBA00022448"/>
    </source>
</evidence>
<evidence type="ECO:0000256" key="8">
    <source>
        <dbReference type="SAM" id="Phobius"/>
    </source>
</evidence>
<dbReference type="InterPro" id="IPR050681">
    <property type="entry name" value="CDF/SLC30A"/>
</dbReference>
<keyword evidence="3" id="KW-0813">Transport</keyword>
<feature type="transmembrane region" description="Helical" evidence="8">
    <location>
        <begin position="153"/>
        <end position="173"/>
    </location>
</feature>
<dbReference type="InterPro" id="IPR027470">
    <property type="entry name" value="Cation_efflux_CTD"/>
</dbReference>
<feature type="domain" description="Cation efflux protein transmembrane" evidence="9">
    <location>
        <begin position="21"/>
        <end position="210"/>
    </location>
</feature>
<dbReference type="InterPro" id="IPR027469">
    <property type="entry name" value="Cation_efflux_TMD_sf"/>
</dbReference>
<feature type="transmembrane region" description="Helical" evidence="8">
    <location>
        <begin position="179"/>
        <end position="199"/>
    </location>
</feature>
<feature type="transmembrane region" description="Helical" evidence="8">
    <location>
        <begin position="81"/>
        <end position="103"/>
    </location>
</feature>
<feature type="transmembrane region" description="Helical" evidence="8">
    <location>
        <begin position="123"/>
        <end position="141"/>
    </location>
</feature>
<dbReference type="GO" id="GO:0005886">
    <property type="term" value="C:plasma membrane"/>
    <property type="evidence" value="ECO:0007669"/>
    <property type="project" value="TreeGrafter"/>
</dbReference>
<feature type="domain" description="Cation efflux protein cytoplasmic" evidence="10">
    <location>
        <begin position="214"/>
        <end position="289"/>
    </location>
</feature>
<evidence type="ECO:0000256" key="7">
    <source>
        <dbReference type="ARBA" id="ARBA00023136"/>
    </source>
</evidence>
<evidence type="ECO:0000256" key="4">
    <source>
        <dbReference type="ARBA" id="ARBA00022692"/>
    </source>
</evidence>
<proteinExistence type="inferred from homology"/>
<evidence type="ECO:0000259" key="10">
    <source>
        <dbReference type="Pfam" id="PF16916"/>
    </source>
</evidence>